<comment type="caution">
    <text evidence="2">The sequence shown here is derived from an EMBL/GenBank/DDBJ whole genome shotgun (WGS) entry which is preliminary data.</text>
</comment>
<gene>
    <name evidence="2" type="ORF">CHH72_11940</name>
</gene>
<dbReference type="Proteomes" id="UP000216207">
    <property type="component" value="Unassembled WGS sequence"/>
</dbReference>
<keyword evidence="1" id="KW-0472">Membrane</keyword>
<feature type="transmembrane region" description="Helical" evidence="1">
    <location>
        <begin position="118"/>
        <end position="137"/>
    </location>
</feature>
<proteinExistence type="predicted"/>
<evidence type="ECO:0000313" key="3">
    <source>
        <dbReference type="Proteomes" id="UP000216207"/>
    </source>
</evidence>
<reference evidence="2 3" key="1">
    <citation type="submission" date="2017-07" db="EMBL/GenBank/DDBJ databases">
        <title>Isolation and whole genome analysis of endospore-forming bacteria from heroin.</title>
        <authorList>
            <person name="Kalinowski J."/>
            <person name="Ahrens B."/>
            <person name="Al-Dilaimi A."/>
            <person name="Winkler A."/>
            <person name="Wibberg D."/>
            <person name="Schleenbecker U."/>
            <person name="Ruckert C."/>
            <person name="Wolfel R."/>
            <person name="Grass G."/>
        </authorList>
    </citation>
    <scope>NUCLEOTIDE SEQUENCE [LARGE SCALE GENOMIC DNA]</scope>
    <source>
        <strain evidence="2 3">7539</strain>
    </source>
</reference>
<organism evidence="2 3">
    <name type="scientific">Shouchella clausii</name>
    <name type="common">Alkalihalobacillus clausii</name>
    <dbReference type="NCBI Taxonomy" id="79880"/>
    <lineage>
        <taxon>Bacteria</taxon>
        <taxon>Bacillati</taxon>
        <taxon>Bacillota</taxon>
        <taxon>Bacilli</taxon>
        <taxon>Bacillales</taxon>
        <taxon>Bacillaceae</taxon>
        <taxon>Shouchella</taxon>
    </lineage>
</organism>
<dbReference type="AlphaFoldDB" id="A0A268P064"/>
<name>A0A268P064_SHOCL</name>
<evidence type="ECO:0000256" key="1">
    <source>
        <dbReference type="SAM" id="Phobius"/>
    </source>
</evidence>
<dbReference type="RefSeq" id="WP_095236471.1">
    <property type="nucleotide sequence ID" value="NZ_JAUPFF010000001.1"/>
</dbReference>
<feature type="transmembrane region" description="Helical" evidence="1">
    <location>
        <begin position="81"/>
        <end position="98"/>
    </location>
</feature>
<evidence type="ECO:0000313" key="2">
    <source>
        <dbReference type="EMBL" id="PAE88680.1"/>
    </source>
</evidence>
<dbReference type="EMBL" id="NPCC01000013">
    <property type="protein sequence ID" value="PAE88680.1"/>
    <property type="molecule type" value="Genomic_DNA"/>
</dbReference>
<sequence length="169" mass="19816">MTAYAQSPEEIRESFLLVLNLMLFLYICLFILWLIAHLIVAAALSRMAKNAHIRHPWLSWIPIAQFWIVGELISGKLRGNGGIKVLLIGCVTIVFRFLPFHQLYIHLLVKIPEPIYRFVSITLWVLLIYIVYCLYEAYAKKAWIHTVLSIIPFYAPIALFVLRNRERRY</sequence>
<accession>A0A268P064</accession>
<keyword evidence="1" id="KW-0812">Transmembrane</keyword>
<keyword evidence="1" id="KW-1133">Transmembrane helix</keyword>
<protein>
    <submittedName>
        <fullName evidence="2">Uncharacterized protein</fullName>
    </submittedName>
</protein>
<feature type="transmembrane region" description="Helical" evidence="1">
    <location>
        <begin position="143"/>
        <end position="162"/>
    </location>
</feature>
<feature type="transmembrane region" description="Helical" evidence="1">
    <location>
        <begin position="57"/>
        <end position="75"/>
    </location>
</feature>
<feature type="transmembrane region" description="Helical" evidence="1">
    <location>
        <begin position="23"/>
        <end position="45"/>
    </location>
</feature>